<protein>
    <recommendedName>
        <fullName evidence="1">Reverse transcriptase domain-containing protein</fullName>
    </recommendedName>
</protein>
<keyword evidence="3" id="KW-1185">Reference proteome</keyword>
<gene>
    <name evidence="2" type="ORF">ANN_18437</name>
</gene>
<name>A0ABQ8SP85_PERAM</name>
<evidence type="ECO:0000313" key="2">
    <source>
        <dbReference type="EMBL" id="KAJ4435818.1"/>
    </source>
</evidence>
<organism evidence="2 3">
    <name type="scientific">Periplaneta americana</name>
    <name type="common">American cockroach</name>
    <name type="synonym">Blatta americana</name>
    <dbReference type="NCBI Taxonomy" id="6978"/>
    <lineage>
        <taxon>Eukaryota</taxon>
        <taxon>Metazoa</taxon>
        <taxon>Ecdysozoa</taxon>
        <taxon>Arthropoda</taxon>
        <taxon>Hexapoda</taxon>
        <taxon>Insecta</taxon>
        <taxon>Pterygota</taxon>
        <taxon>Neoptera</taxon>
        <taxon>Polyneoptera</taxon>
        <taxon>Dictyoptera</taxon>
        <taxon>Blattodea</taxon>
        <taxon>Blattoidea</taxon>
        <taxon>Blattidae</taxon>
        <taxon>Blattinae</taxon>
        <taxon>Periplaneta</taxon>
    </lineage>
</organism>
<reference evidence="2 3" key="1">
    <citation type="journal article" date="2022" name="Allergy">
        <title>Genome assembly and annotation of Periplaneta americana reveal a comprehensive cockroach allergen profile.</title>
        <authorList>
            <person name="Wang L."/>
            <person name="Xiong Q."/>
            <person name="Saelim N."/>
            <person name="Wang L."/>
            <person name="Nong W."/>
            <person name="Wan A.T."/>
            <person name="Shi M."/>
            <person name="Liu X."/>
            <person name="Cao Q."/>
            <person name="Hui J.H.L."/>
            <person name="Sookrung N."/>
            <person name="Leung T.F."/>
            <person name="Tungtrongchitr A."/>
            <person name="Tsui S.K.W."/>
        </authorList>
    </citation>
    <scope>NUCLEOTIDE SEQUENCE [LARGE SCALE GENOMIC DNA]</scope>
    <source>
        <strain evidence="2">PWHHKU_190912</strain>
    </source>
</reference>
<evidence type="ECO:0000259" key="1">
    <source>
        <dbReference type="Pfam" id="PF00078"/>
    </source>
</evidence>
<dbReference type="PANTHER" id="PTHR47027">
    <property type="entry name" value="REVERSE TRANSCRIPTASE DOMAIN-CONTAINING PROTEIN"/>
    <property type="match status" value="1"/>
</dbReference>
<comment type="caution">
    <text evidence="2">The sequence shown here is derived from an EMBL/GenBank/DDBJ whole genome shotgun (WGS) entry which is preliminary data.</text>
</comment>
<accession>A0ABQ8SP85</accession>
<evidence type="ECO:0000313" key="3">
    <source>
        <dbReference type="Proteomes" id="UP001148838"/>
    </source>
</evidence>
<dbReference type="Proteomes" id="UP001148838">
    <property type="component" value="Unassembled WGS sequence"/>
</dbReference>
<dbReference type="Pfam" id="PF00078">
    <property type="entry name" value="RVT_1"/>
    <property type="match status" value="1"/>
</dbReference>
<dbReference type="PANTHER" id="PTHR47027:SF8">
    <property type="entry name" value="RIBONUCLEASE H"/>
    <property type="match status" value="1"/>
</dbReference>
<proteinExistence type="predicted"/>
<sequence>MDSGVVTTRALTNAAETWDWQGCNTRRSEKQDSGGLGLSCIESSELLTGHLIVIHKYGASRGRQYSSEMGGRVAQLVEQLATDWKVRGSIPGGDRIFSRCQTFRTAPRFTQPPIKLSTGSFPGVKGGQSVVPTAPPHSSAEVILRRFINSLGYLASECDEGDNAGEMSPGSNTGSYPAFAHIGLRENPEKKPQPDNSSRSGIEPVFAARRANRYFTDVNCMYLGWNSVELGWGMVHEEAQGILDDGRGEVGLLACEMVEPCSPPWSLTWGSEVGGRRIKCVRFADDMALLAEEEMILKDTLLELNNSCEQYGMNINANKTKTMVIGRKVKKKKGIFCEPLEKEVRKRLVECFVWSVALYGAETWTLRRSEEKRIEVFEMWIWRRMECVKWTDRIRKGSCVGMSG</sequence>
<feature type="domain" description="Reverse transcriptase" evidence="1">
    <location>
        <begin position="269"/>
        <end position="324"/>
    </location>
</feature>
<dbReference type="EMBL" id="JAJSOF020000023">
    <property type="protein sequence ID" value="KAJ4435818.1"/>
    <property type="molecule type" value="Genomic_DNA"/>
</dbReference>
<dbReference type="InterPro" id="IPR000477">
    <property type="entry name" value="RT_dom"/>
</dbReference>